<dbReference type="SUPFAM" id="SSF50151">
    <property type="entry name" value="SacY-like RNA-binding domain"/>
    <property type="match status" value="1"/>
</dbReference>
<dbReference type="Proteomes" id="UP001306950">
    <property type="component" value="Unassembled WGS sequence"/>
</dbReference>
<dbReference type="InterPro" id="IPR004341">
    <property type="entry name" value="CAT_RNA-bd_dom"/>
</dbReference>
<evidence type="ECO:0000313" key="3">
    <source>
        <dbReference type="EMBL" id="MEF2965689.1"/>
    </source>
</evidence>
<accession>A0ABU7VPL3</accession>
<dbReference type="Pfam" id="PF00874">
    <property type="entry name" value="PRD"/>
    <property type="match status" value="2"/>
</dbReference>
<dbReference type="RefSeq" id="WP_331845922.1">
    <property type="nucleotide sequence ID" value="NZ_JAZHPZ010000003.1"/>
</dbReference>
<dbReference type="SUPFAM" id="SSF63520">
    <property type="entry name" value="PTS-regulatory domain, PRD"/>
    <property type="match status" value="2"/>
</dbReference>
<feature type="domain" description="PRD" evidence="2">
    <location>
        <begin position="65"/>
        <end position="170"/>
    </location>
</feature>
<dbReference type="Pfam" id="PF03123">
    <property type="entry name" value="CAT_RBD"/>
    <property type="match status" value="1"/>
</dbReference>
<evidence type="ECO:0000256" key="1">
    <source>
        <dbReference type="ARBA" id="ARBA00022737"/>
    </source>
</evidence>
<organism evidence="3 4">
    <name type="scientific">Paenibacillus haidiansis</name>
    <dbReference type="NCBI Taxonomy" id="1574488"/>
    <lineage>
        <taxon>Bacteria</taxon>
        <taxon>Bacillati</taxon>
        <taxon>Bacillota</taxon>
        <taxon>Bacilli</taxon>
        <taxon>Bacillales</taxon>
        <taxon>Paenibacillaceae</taxon>
        <taxon>Paenibacillus</taxon>
    </lineage>
</organism>
<dbReference type="NCBIfam" id="NF046042">
    <property type="entry name" value="LicT"/>
    <property type="match status" value="1"/>
</dbReference>
<proteinExistence type="predicted"/>
<dbReference type="Gene3D" id="1.10.1790.10">
    <property type="entry name" value="PRD domain"/>
    <property type="match status" value="2"/>
</dbReference>
<keyword evidence="4" id="KW-1185">Reference proteome</keyword>
<dbReference type="EMBL" id="JAZHPZ010000003">
    <property type="protein sequence ID" value="MEF2965689.1"/>
    <property type="molecule type" value="Genomic_DNA"/>
</dbReference>
<dbReference type="InterPro" id="IPR036650">
    <property type="entry name" value="CAT_RNA-bd_dom_sf"/>
</dbReference>
<dbReference type="Gene3D" id="2.30.24.10">
    <property type="entry name" value="CAT RNA-binding domain"/>
    <property type="match status" value="1"/>
</dbReference>
<evidence type="ECO:0000313" key="4">
    <source>
        <dbReference type="Proteomes" id="UP001306950"/>
    </source>
</evidence>
<keyword evidence="1" id="KW-0677">Repeat</keyword>
<dbReference type="SMART" id="SM01061">
    <property type="entry name" value="CAT_RBD"/>
    <property type="match status" value="1"/>
</dbReference>
<dbReference type="PANTHER" id="PTHR30185">
    <property type="entry name" value="CRYPTIC BETA-GLUCOSIDE BGL OPERON ANTITERMINATOR"/>
    <property type="match status" value="1"/>
</dbReference>
<name>A0ABU7VPL3_9BACL</name>
<sequence>MIIKQIFNNNIVSSLDDKGRELLILGRGIGFNNHVGDEIQESQVEKVFHLQDEAIYEKFKATLMNTPIEILQVTDDIVSLARMQLGKNISDGIYISLSDHIHFAIKRMKEGMIIRNPLSWEVQHFYNAEYDVAKESITLLRERLGIDFPKEEISNIALHFVNAEINDSMNDVAHLMQLLQEILSIIKYHFQVDLDEDSVNYFRFITHLKYFGQRVITHTSHDDTEEYLYDIVRKNYPQTFACIEKIESFIMKNYGYRMTHSEQLYLTLHLERLMKRK</sequence>
<reference evidence="3 4" key="1">
    <citation type="submission" date="2024-02" db="EMBL/GenBank/DDBJ databases">
        <title>A nitrogen-fixing paenibacillus bacterium.</title>
        <authorList>
            <person name="Zhang W.L."/>
            <person name="Chen S.F."/>
        </authorList>
    </citation>
    <scope>NUCLEOTIDE SEQUENCE [LARGE SCALE GENOMIC DNA]</scope>
    <source>
        <strain evidence="3 4">M1</strain>
    </source>
</reference>
<dbReference type="InterPro" id="IPR050661">
    <property type="entry name" value="BglG_antiterminators"/>
</dbReference>
<feature type="domain" description="PRD" evidence="2">
    <location>
        <begin position="171"/>
        <end position="277"/>
    </location>
</feature>
<dbReference type="InterPro" id="IPR036634">
    <property type="entry name" value="PRD_sf"/>
</dbReference>
<dbReference type="InterPro" id="IPR011608">
    <property type="entry name" value="PRD"/>
</dbReference>
<dbReference type="PROSITE" id="PS51372">
    <property type="entry name" value="PRD_2"/>
    <property type="match status" value="2"/>
</dbReference>
<protein>
    <submittedName>
        <fullName evidence="3">PRD domain-containing protein</fullName>
    </submittedName>
</protein>
<comment type="caution">
    <text evidence="3">The sequence shown here is derived from an EMBL/GenBank/DDBJ whole genome shotgun (WGS) entry which is preliminary data.</text>
</comment>
<gene>
    <name evidence="3" type="ORF">V3851_07600</name>
</gene>
<evidence type="ECO:0000259" key="2">
    <source>
        <dbReference type="PROSITE" id="PS51372"/>
    </source>
</evidence>
<dbReference type="PANTHER" id="PTHR30185:SF15">
    <property type="entry name" value="CRYPTIC BETA-GLUCOSIDE BGL OPERON ANTITERMINATOR"/>
    <property type="match status" value="1"/>
</dbReference>